<keyword evidence="1" id="KW-0233">DNA recombination</keyword>
<name>A0A8K0USP5_9AGAR</name>
<dbReference type="SUPFAM" id="SSF52540">
    <property type="entry name" value="P-loop containing nucleoside triphosphate hydrolases"/>
    <property type="match status" value="1"/>
</dbReference>
<evidence type="ECO:0000256" key="1">
    <source>
        <dbReference type="RuleBase" id="RU363044"/>
    </source>
</evidence>
<dbReference type="GO" id="GO:0016787">
    <property type="term" value="F:hydrolase activity"/>
    <property type="evidence" value="ECO:0007669"/>
    <property type="project" value="UniProtKB-KW"/>
</dbReference>
<organism evidence="3 4">
    <name type="scientific">Cristinia sonorae</name>
    <dbReference type="NCBI Taxonomy" id="1940300"/>
    <lineage>
        <taxon>Eukaryota</taxon>
        <taxon>Fungi</taxon>
        <taxon>Dikarya</taxon>
        <taxon>Basidiomycota</taxon>
        <taxon>Agaricomycotina</taxon>
        <taxon>Agaricomycetes</taxon>
        <taxon>Agaricomycetidae</taxon>
        <taxon>Agaricales</taxon>
        <taxon>Pleurotineae</taxon>
        <taxon>Stephanosporaceae</taxon>
        <taxon>Cristinia</taxon>
    </lineage>
</organism>
<dbReference type="GO" id="GO:0000723">
    <property type="term" value="P:telomere maintenance"/>
    <property type="evidence" value="ECO:0007669"/>
    <property type="project" value="InterPro"/>
</dbReference>
<evidence type="ECO:0000259" key="2">
    <source>
        <dbReference type="Pfam" id="PF05970"/>
    </source>
</evidence>
<dbReference type="InterPro" id="IPR051055">
    <property type="entry name" value="PIF1_helicase"/>
</dbReference>
<sequence>MFQAIRTVFSKNPDVTESDIPRIQKARKLIVKVVNALTSRSEIGAPMACLYLLNHNDHYKSHKFSLCYWRMYLRKVMKAFPEENTDEGELEEKVVIQKQSSTSLHTSTPYVGISSVMDYIHRPISMENTSLYDWIRRAEKKTTKQIKSAKQLSQIDSIRNHRWVGRRVEFLVKCDELIEYEDNHKDEIDQANLETEHQTDWVSFDQQHPQYNTHMVRLVSGKNSLIPNFVGGSLPRRDAGSREEYCTVMLMLFKPWRNGNILKGNASTWHSCFTDHIFTKRQHELMKFFNIRYECNDARDDYNAQRKAGKKDDKISALFGDQNDFDKYYLDDNMTIDEIEQHMKQSEQDIDVSVPSEEYLRKMLKMQSMLKILKRTGVLDPVNQTQLNDMNSVTVSQYSGSIWKSKLMDLKDTILQRRTKQCKTDDKSNETNTKIFEVNSVKIVNKSYLTATFKPNNPLDVSMMSNIVQSFTLNEEQERAFRIIANHVVQDSGEQLRMYLGGMAGTGKSQVIKSLIELFRQRNEEYRFQCIAPTGAAAALIGGST</sequence>
<dbReference type="PANTHER" id="PTHR47642">
    <property type="entry name" value="ATP-DEPENDENT DNA HELICASE"/>
    <property type="match status" value="1"/>
</dbReference>
<feature type="domain" description="DNA helicase Pif1-like DEAD-box helicase" evidence="2">
    <location>
        <begin position="473"/>
        <end position="545"/>
    </location>
</feature>
<dbReference type="GO" id="GO:0043139">
    <property type="term" value="F:5'-3' DNA helicase activity"/>
    <property type="evidence" value="ECO:0007669"/>
    <property type="project" value="UniProtKB-EC"/>
</dbReference>
<keyword evidence="1" id="KW-0234">DNA repair</keyword>
<proteinExistence type="inferred from homology"/>
<gene>
    <name evidence="3" type="ORF">BXZ70DRAFT_875874</name>
</gene>
<dbReference type="Pfam" id="PF05970">
    <property type="entry name" value="PIF1"/>
    <property type="match status" value="1"/>
</dbReference>
<dbReference type="AlphaFoldDB" id="A0A8K0USP5"/>
<dbReference type="Proteomes" id="UP000813824">
    <property type="component" value="Unassembled WGS sequence"/>
</dbReference>
<keyword evidence="1" id="KW-0547">Nucleotide-binding</keyword>
<dbReference type="InterPro" id="IPR010285">
    <property type="entry name" value="DNA_helicase_pif1-like_DEAD"/>
</dbReference>
<dbReference type="EC" id="5.6.2.3" evidence="1"/>
<evidence type="ECO:0000313" key="3">
    <source>
        <dbReference type="EMBL" id="KAH8103154.1"/>
    </source>
</evidence>
<comment type="similarity">
    <text evidence="1">Belongs to the helicase family.</text>
</comment>
<keyword evidence="1" id="KW-0227">DNA damage</keyword>
<dbReference type="EMBL" id="JAEVFJ010000008">
    <property type="protein sequence ID" value="KAH8103154.1"/>
    <property type="molecule type" value="Genomic_DNA"/>
</dbReference>
<accession>A0A8K0USP5</accession>
<keyword evidence="1" id="KW-0067">ATP-binding</keyword>
<dbReference type="GO" id="GO:0006310">
    <property type="term" value="P:DNA recombination"/>
    <property type="evidence" value="ECO:0007669"/>
    <property type="project" value="UniProtKB-KW"/>
</dbReference>
<comment type="cofactor">
    <cofactor evidence="1">
        <name>Mg(2+)</name>
        <dbReference type="ChEBI" id="CHEBI:18420"/>
    </cofactor>
</comment>
<protein>
    <recommendedName>
        <fullName evidence="1">ATP-dependent DNA helicase</fullName>
        <ecNumber evidence="1">5.6.2.3</ecNumber>
    </recommendedName>
</protein>
<keyword evidence="1" id="KW-0378">Hydrolase</keyword>
<dbReference type="GO" id="GO:0005524">
    <property type="term" value="F:ATP binding"/>
    <property type="evidence" value="ECO:0007669"/>
    <property type="project" value="UniProtKB-KW"/>
</dbReference>
<dbReference type="OrthoDB" id="3259294at2759"/>
<dbReference type="InterPro" id="IPR027417">
    <property type="entry name" value="P-loop_NTPase"/>
</dbReference>
<comment type="catalytic activity">
    <reaction evidence="1">
        <text>ATP + H2O = ADP + phosphate + H(+)</text>
        <dbReference type="Rhea" id="RHEA:13065"/>
        <dbReference type="ChEBI" id="CHEBI:15377"/>
        <dbReference type="ChEBI" id="CHEBI:15378"/>
        <dbReference type="ChEBI" id="CHEBI:30616"/>
        <dbReference type="ChEBI" id="CHEBI:43474"/>
        <dbReference type="ChEBI" id="CHEBI:456216"/>
        <dbReference type="EC" id="5.6.2.3"/>
    </reaction>
</comment>
<comment type="caution">
    <text evidence="3">The sequence shown here is derived from an EMBL/GenBank/DDBJ whole genome shotgun (WGS) entry which is preliminary data.</text>
</comment>
<keyword evidence="4" id="KW-1185">Reference proteome</keyword>
<keyword evidence="1" id="KW-0347">Helicase</keyword>
<feature type="non-terminal residue" evidence="3">
    <location>
        <position position="545"/>
    </location>
</feature>
<dbReference type="Gene3D" id="3.40.50.300">
    <property type="entry name" value="P-loop containing nucleotide triphosphate hydrolases"/>
    <property type="match status" value="1"/>
</dbReference>
<evidence type="ECO:0000313" key="4">
    <source>
        <dbReference type="Proteomes" id="UP000813824"/>
    </source>
</evidence>
<dbReference type="GO" id="GO:0006281">
    <property type="term" value="P:DNA repair"/>
    <property type="evidence" value="ECO:0007669"/>
    <property type="project" value="UniProtKB-KW"/>
</dbReference>
<reference evidence="3" key="1">
    <citation type="journal article" date="2021" name="New Phytol.">
        <title>Evolutionary innovations through gain and loss of genes in the ectomycorrhizal Boletales.</title>
        <authorList>
            <person name="Wu G."/>
            <person name="Miyauchi S."/>
            <person name="Morin E."/>
            <person name="Kuo A."/>
            <person name="Drula E."/>
            <person name="Varga T."/>
            <person name="Kohler A."/>
            <person name="Feng B."/>
            <person name="Cao Y."/>
            <person name="Lipzen A."/>
            <person name="Daum C."/>
            <person name="Hundley H."/>
            <person name="Pangilinan J."/>
            <person name="Johnson J."/>
            <person name="Barry K."/>
            <person name="LaButti K."/>
            <person name="Ng V."/>
            <person name="Ahrendt S."/>
            <person name="Min B."/>
            <person name="Choi I.G."/>
            <person name="Park H."/>
            <person name="Plett J.M."/>
            <person name="Magnuson J."/>
            <person name="Spatafora J.W."/>
            <person name="Nagy L.G."/>
            <person name="Henrissat B."/>
            <person name="Grigoriev I.V."/>
            <person name="Yang Z.L."/>
            <person name="Xu J."/>
            <person name="Martin F.M."/>
        </authorList>
    </citation>
    <scope>NUCLEOTIDE SEQUENCE</scope>
    <source>
        <strain evidence="3">KKN 215</strain>
    </source>
</reference>